<dbReference type="PANTHER" id="PTHR36151:SF3">
    <property type="entry name" value="ER-BOUND OXYGENASE MPAB_MPAB'_RUBBER OXYGENASE CATALYTIC DOMAIN-CONTAINING PROTEIN"/>
    <property type="match status" value="1"/>
</dbReference>
<protein>
    <recommendedName>
        <fullName evidence="2">ER-bound oxygenase mpaB/mpaB'/Rubber oxygenase catalytic domain-containing protein</fullName>
    </recommendedName>
</protein>
<accession>A0A3G9IGD7</accession>
<dbReference type="InterPro" id="IPR018713">
    <property type="entry name" value="MPAB/Lcp_cat_dom"/>
</dbReference>
<name>A0A3G9IGD7_9ACTN</name>
<feature type="domain" description="ER-bound oxygenase mpaB/mpaB'/Rubber oxygenase catalytic" evidence="2">
    <location>
        <begin position="303"/>
        <end position="528"/>
    </location>
</feature>
<sequence length="605" mass="64165">MNSTTPAHPGRGLAAGLAGAAALAAVVLLFTDTWVMWAWRINEHASATALAVAFLAGALLLGAAAFVGTAGAMRLAFATMLVFSGIALWVTFGHHLVGDTSPGIPKSVAFLWEAILIVGVLGSAVQLITAGRRGPRTPNAELPLVLVAPALIPGVLFGYAGLKLLSGPESAHSFIPWQAQPNDLRLFGAVLVAVAVGSLMAILERDANSIAGGAFGAGALGIGMLVVAAQDRHTFGWQTADGIRYLVAAGVLMVLGAIGTTLHAVMPNAQRWEAFVRADHGPRSTKVGAAADAGFFGPDSVAWRVWSYPTSPVMGFQRAVGIEELDPFLVAAVDATKRIREYPAKRYDYTLLYFATVAFGDTRSVVKASQALTRMHARNTGTEPLSGKPFDANNPDSQLWILVTGWHSVLKAYEMYGPGPLTEADEAEWWAACALAAEFQTCDPAAVPRNRAELRAYYARVNPGLVASPVAVDTFEYLLNPINLMPDLPAILRPGAKVINAIGRAAVIATLPTWMRQQTGINQPAWVDKAVAPWIRMSFGFVSRLPWLEIQILKLISPSTIKVVEPVLYGVHPSRTQVSSPAAAFAAHDVPTPAAIIAGNDRQEA</sequence>
<dbReference type="Proteomes" id="UP000271573">
    <property type="component" value="Chromosome"/>
</dbReference>
<feature type="transmembrane region" description="Helical" evidence="1">
    <location>
        <begin position="210"/>
        <end position="230"/>
    </location>
</feature>
<dbReference type="RefSeq" id="WP_125568410.1">
    <property type="nucleotide sequence ID" value="NZ_AP019307.1"/>
</dbReference>
<feature type="transmembrane region" description="Helical" evidence="1">
    <location>
        <begin position="12"/>
        <end position="39"/>
    </location>
</feature>
<dbReference type="KEGG" id="nbe:Back2_16190"/>
<reference evidence="3 4" key="1">
    <citation type="submission" date="2018-11" db="EMBL/GenBank/DDBJ databases">
        <title>Complete genome sequence of Nocardioides baekrokdamisoli strain KCTC 39748.</title>
        <authorList>
            <person name="Kang S.W."/>
            <person name="Lee K.C."/>
            <person name="Kim K.K."/>
            <person name="Kim J.S."/>
            <person name="Kim D.S."/>
            <person name="Ko S.H."/>
            <person name="Yang S.H."/>
            <person name="Shin Y.K."/>
            <person name="Lee J.S."/>
        </authorList>
    </citation>
    <scope>NUCLEOTIDE SEQUENCE [LARGE SCALE GENOMIC DNA]</scope>
    <source>
        <strain evidence="3 4">KCTC 39748</strain>
    </source>
</reference>
<keyword evidence="1" id="KW-1133">Transmembrane helix</keyword>
<feature type="transmembrane region" description="Helical" evidence="1">
    <location>
        <begin position="142"/>
        <end position="164"/>
    </location>
</feature>
<dbReference type="EMBL" id="AP019307">
    <property type="protein sequence ID" value="BBH17332.1"/>
    <property type="molecule type" value="Genomic_DNA"/>
</dbReference>
<organism evidence="3 4">
    <name type="scientific">Nocardioides baekrokdamisoli</name>
    <dbReference type="NCBI Taxonomy" id="1804624"/>
    <lineage>
        <taxon>Bacteria</taxon>
        <taxon>Bacillati</taxon>
        <taxon>Actinomycetota</taxon>
        <taxon>Actinomycetes</taxon>
        <taxon>Propionibacteriales</taxon>
        <taxon>Nocardioidaceae</taxon>
        <taxon>Nocardioides</taxon>
    </lineage>
</organism>
<keyword evidence="1" id="KW-0472">Membrane</keyword>
<feature type="transmembrane region" description="Helical" evidence="1">
    <location>
        <begin position="75"/>
        <end position="97"/>
    </location>
</feature>
<feature type="transmembrane region" description="Helical" evidence="1">
    <location>
        <begin position="184"/>
        <end position="203"/>
    </location>
</feature>
<evidence type="ECO:0000259" key="2">
    <source>
        <dbReference type="Pfam" id="PF09995"/>
    </source>
</evidence>
<evidence type="ECO:0000313" key="4">
    <source>
        <dbReference type="Proteomes" id="UP000271573"/>
    </source>
</evidence>
<gene>
    <name evidence="3" type="ORF">Back2_16190</name>
</gene>
<keyword evidence="4" id="KW-1185">Reference proteome</keyword>
<dbReference type="OrthoDB" id="108890at2"/>
<evidence type="ECO:0000313" key="3">
    <source>
        <dbReference type="EMBL" id="BBH17332.1"/>
    </source>
</evidence>
<dbReference type="AlphaFoldDB" id="A0A3G9IGD7"/>
<feature type="transmembrane region" description="Helical" evidence="1">
    <location>
        <begin position="109"/>
        <end position="130"/>
    </location>
</feature>
<evidence type="ECO:0000256" key="1">
    <source>
        <dbReference type="SAM" id="Phobius"/>
    </source>
</evidence>
<dbReference type="PANTHER" id="PTHR36151">
    <property type="entry name" value="BLR2777 PROTEIN"/>
    <property type="match status" value="1"/>
</dbReference>
<feature type="transmembrane region" description="Helical" evidence="1">
    <location>
        <begin position="242"/>
        <end position="265"/>
    </location>
</feature>
<feature type="transmembrane region" description="Helical" evidence="1">
    <location>
        <begin position="45"/>
        <end position="68"/>
    </location>
</feature>
<dbReference type="Pfam" id="PF09995">
    <property type="entry name" value="MPAB_Lcp_cat"/>
    <property type="match status" value="1"/>
</dbReference>
<proteinExistence type="predicted"/>
<dbReference type="GO" id="GO:0016491">
    <property type="term" value="F:oxidoreductase activity"/>
    <property type="evidence" value="ECO:0007669"/>
    <property type="project" value="InterPro"/>
</dbReference>
<keyword evidence="1" id="KW-0812">Transmembrane</keyword>